<feature type="compositionally biased region" description="Basic residues" evidence="4">
    <location>
        <begin position="507"/>
        <end position="516"/>
    </location>
</feature>
<dbReference type="PANTHER" id="PTHR11849">
    <property type="entry name" value="ETS"/>
    <property type="match status" value="1"/>
</dbReference>
<dbReference type="SMART" id="SM00413">
    <property type="entry name" value="ETS"/>
    <property type="match status" value="1"/>
</dbReference>
<keyword evidence="3" id="KW-0539">Nucleus</keyword>
<accession>A0A8S4NSC9</accession>
<evidence type="ECO:0000256" key="4">
    <source>
        <dbReference type="SAM" id="MobiDB-lite"/>
    </source>
</evidence>
<dbReference type="PROSITE" id="PS00346">
    <property type="entry name" value="ETS_DOMAIN_2"/>
    <property type="match status" value="1"/>
</dbReference>
<dbReference type="InterPro" id="IPR036390">
    <property type="entry name" value="WH_DNA-bd_sf"/>
</dbReference>
<dbReference type="Pfam" id="PF00178">
    <property type="entry name" value="Ets"/>
    <property type="match status" value="1"/>
</dbReference>
<comment type="subcellular location">
    <subcellularLocation>
        <location evidence="3">Nucleus</location>
    </subcellularLocation>
</comment>
<proteinExistence type="inferred from homology"/>
<dbReference type="PANTHER" id="PTHR11849:SF133">
    <property type="entry name" value="ETS DOMAIN-CONTAINING PROTEIN"/>
    <property type="match status" value="1"/>
</dbReference>
<feature type="compositionally biased region" description="Polar residues" evidence="4">
    <location>
        <begin position="452"/>
        <end position="463"/>
    </location>
</feature>
<dbReference type="PROSITE" id="PS00345">
    <property type="entry name" value="ETS_DOMAIN_1"/>
    <property type="match status" value="1"/>
</dbReference>
<evidence type="ECO:0000313" key="7">
    <source>
        <dbReference type="Proteomes" id="UP000749559"/>
    </source>
</evidence>
<gene>
    <name evidence="6" type="ORF">OFUS_LOCUS10754</name>
</gene>
<dbReference type="InterPro" id="IPR046328">
    <property type="entry name" value="ETS_fam"/>
</dbReference>
<dbReference type="OrthoDB" id="10067219at2759"/>
<feature type="compositionally biased region" description="Polar residues" evidence="4">
    <location>
        <begin position="497"/>
        <end position="506"/>
    </location>
</feature>
<dbReference type="SUPFAM" id="SSF46785">
    <property type="entry name" value="Winged helix' DNA-binding domain"/>
    <property type="match status" value="1"/>
</dbReference>
<evidence type="ECO:0000256" key="3">
    <source>
        <dbReference type="RuleBase" id="RU004019"/>
    </source>
</evidence>
<comment type="caution">
    <text evidence="6">The sequence shown here is derived from an EMBL/GenBank/DDBJ whole genome shotgun (WGS) entry which is preliminary data.</text>
</comment>
<feature type="compositionally biased region" description="Polar residues" evidence="4">
    <location>
        <begin position="331"/>
        <end position="348"/>
    </location>
</feature>
<evidence type="ECO:0000313" key="6">
    <source>
        <dbReference type="EMBL" id="CAH1784585.1"/>
    </source>
</evidence>
<dbReference type="PRINTS" id="PR01217">
    <property type="entry name" value="PRICHEXTENSN"/>
</dbReference>
<organism evidence="6 7">
    <name type="scientific">Owenia fusiformis</name>
    <name type="common">Polychaete worm</name>
    <dbReference type="NCBI Taxonomy" id="6347"/>
    <lineage>
        <taxon>Eukaryota</taxon>
        <taxon>Metazoa</taxon>
        <taxon>Spiralia</taxon>
        <taxon>Lophotrochozoa</taxon>
        <taxon>Annelida</taxon>
        <taxon>Polychaeta</taxon>
        <taxon>Sedentaria</taxon>
        <taxon>Canalipalpata</taxon>
        <taxon>Sabellida</taxon>
        <taxon>Oweniida</taxon>
        <taxon>Oweniidae</taxon>
        <taxon>Owenia</taxon>
    </lineage>
</organism>
<feature type="compositionally biased region" description="Low complexity" evidence="4">
    <location>
        <begin position="546"/>
        <end position="571"/>
    </location>
</feature>
<keyword evidence="7" id="KW-1185">Reference proteome</keyword>
<dbReference type="GO" id="GO:0030154">
    <property type="term" value="P:cell differentiation"/>
    <property type="evidence" value="ECO:0007669"/>
    <property type="project" value="TreeGrafter"/>
</dbReference>
<dbReference type="GO" id="GO:0043565">
    <property type="term" value="F:sequence-specific DNA binding"/>
    <property type="evidence" value="ECO:0007669"/>
    <property type="project" value="InterPro"/>
</dbReference>
<name>A0A8S4NSC9_OWEFU</name>
<feature type="domain" description="ETS" evidence="5">
    <location>
        <begin position="37"/>
        <end position="117"/>
    </location>
</feature>
<evidence type="ECO:0000256" key="2">
    <source>
        <dbReference type="ARBA" id="ARBA00023125"/>
    </source>
</evidence>
<sequence length="694" mass="77165">MDGSVPSPMSDTSDVATDKPYITTTMTIRTRGMDANITLWQFLLELLLSNQHDDIIQWTLNEGEFKLINAEEVAKQWGLRKNKNNMNYDKLSRALRYYYDKNIIKKVMGQKFVYRFVSFPEVIKTENKIPFKQKMESIQQEQRNLQAATAPVPGFLSFKPYQVKGIPPAKTCNSSGIPESMTSHWTLPKTSTQVKHTQSEQLISQAQALMPKVEPKWTAAPVQQPNQDNMTVPPIFNHTFKLEPMPDDSIPRILMSDGTFMSQLEQPQFETSQQMLTESTGFTLLRNGASSQLAPPHTGIPNVTIDLVQSASPKHEIQQVQEINRLNYVSQASQMQQSPSLSQGQHSPALQHKLHNPAPPQRQHSPAPPQMQHSPAPPLMQHSPAPPQMQHSPAPPQRQHSPAPPQRQHSPAPPQREHSPAPPQRQHSPAPPQRQYSPAPPQRQHSPAPPQRQHSPAPSQRQHSPAPPQRQHSPAPPQRQHSPAPPQRQHSPAPPQRQHSPAPSQRHSPRPNHRHSPYPQQRQHSPHPQQMQPTPSPLSNPLSQGTSTTITSTTSKPKPIPIPISNIGSGPLPSPKINTLAPPGFAMSTLPVPSPKFPSLSTPILLTSPSPLTHQRTPIMPLHFWSSLSPLITLSPRISINNTTAQQFQFPGNYLSNHVAFSPMATGVPTFTNLESLNSPVFVTSPTKSIPVQQ</sequence>
<dbReference type="InterPro" id="IPR000418">
    <property type="entry name" value="Ets_dom"/>
</dbReference>
<dbReference type="PRINTS" id="PR00454">
    <property type="entry name" value="ETSDOMAIN"/>
</dbReference>
<keyword evidence="2 3" id="KW-0238">DNA-binding</keyword>
<dbReference type="PROSITE" id="PS50061">
    <property type="entry name" value="ETS_DOMAIN_3"/>
    <property type="match status" value="1"/>
</dbReference>
<dbReference type="GO" id="GO:0000981">
    <property type="term" value="F:DNA-binding transcription factor activity, RNA polymerase II-specific"/>
    <property type="evidence" value="ECO:0007669"/>
    <property type="project" value="TreeGrafter"/>
</dbReference>
<dbReference type="Proteomes" id="UP000749559">
    <property type="component" value="Unassembled WGS sequence"/>
</dbReference>
<protein>
    <recommendedName>
        <fullName evidence="5">ETS domain-containing protein</fullName>
    </recommendedName>
</protein>
<dbReference type="GO" id="GO:0005634">
    <property type="term" value="C:nucleus"/>
    <property type="evidence" value="ECO:0007669"/>
    <property type="project" value="UniProtKB-SubCell"/>
</dbReference>
<dbReference type="EMBL" id="CAIIXF020000005">
    <property type="protein sequence ID" value="CAH1784585.1"/>
    <property type="molecule type" value="Genomic_DNA"/>
</dbReference>
<dbReference type="InterPro" id="IPR036388">
    <property type="entry name" value="WH-like_DNA-bd_sf"/>
</dbReference>
<reference evidence="6" key="1">
    <citation type="submission" date="2022-03" db="EMBL/GenBank/DDBJ databases">
        <authorList>
            <person name="Martin C."/>
        </authorList>
    </citation>
    <scope>NUCLEOTIDE SEQUENCE</scope>
</reference>
<feature type="compositionally biased region" description="Low complexity" evidence="4">
    <location>
        <begin position="517"/>
        <end position="533"/>
    </location>
</feature>
<evidence type="ECO:0000256" key="1">
    <source>
        <dbReference type="ARBA" id="ARBA00005562"/>
    </source>
</evidence>
<comment type="similarity">
    <text evidence="1 3">Belongs to the ETS family.</text>
</comment>
<feature type="region of interest" description="Disordered" evidence="4">
    <location>
        <begin position="331"/>
        <end position="576"/>
    </location>
</feature>
<evidence type="ECO:0000259" key="5">
    <source>
        <dbReference type="PROSITE" id="PS50061"/>
    </source>
</evidence>
<dbReference type="AlphaFoldDB" id="A0A8S4NSC9"/>
<dbReference type="Gene3D" id="1.10.10.10">
    <property type="entry name" value="Winged helix-like DNA-binding domain superfamily/Winged helix DNA-binding domain"/>
    <property type="match status" value="1"/>
</dbReference>